<evidence type="ECO:0000313" key="3">
    <source>
        <dbReference type="Proteomes" id="UP000481153"/>
    </source>
</evidence>
<dbReference type="AlphaFoldDB" id="A0A6G0XFN0"/>
<feature type="compositionally biased region" description="Polar residues" evidence="1">
    <location>
        <begin position="156"/>
        <end position="165"/>
    </location>
</feature>
<feature type="region of interest" description="Disordered" evidence="1">
    <location>
        <begin position="1"/>
        <end position="185"/>
    </location>
</feature>
<proteinExistence type="predicted"/>
<protein>
    <submittedName>
        <fullName evidence="2">Uncharacterized protein</fullName>
    </submittedName>
</protein>
<sequence length="509" mass="56618">MHADKILENANAKSDFESSDGFTVCPGNPSAAPRLFSLPEPPSKQPGPDIRTPRDLRLGRSSGKPTDKVLQKPKSTPSKSDGSKTNYDPADFDGSELNFGIGAKPAKQASDGSESARKSSPKGKAVSKLNDSDISKKRLVAGSESDVTKRPRLDPSPTTAKTGAPSTKDMFGSDTDEEKPKPQGDTDALIRQFRDVYAAVVRTKPWRRYQSAVGSFLPDIPDSPPCHSRHAESVANFNAALSEFWQRCAEDVWVRMFMTTAKTDTKTWERLVYRLTRLVAGLYILINYSDFNEDLIRFLCHPHPAWPQVFKNPISLLVMGKQQSTEVAVNYLLSQNSKFWPRVPLKSWLYPLGSTFALLRNKAPGKSVSQVVAKRIIDSNPRVYGKFDKTDLAGHIHLTKEAIEFVCKVAAEYVDEPGYDFKPETILPFVTGRPQSDPDMPQQWFGKRFYPNTMYVWTEFPKPASGKSSLTSVGSENRAAMKTVLAKGKKRPTPKASTKNMLDRSQHLE</sequence>
<dbReference type="EMBL" id="VJMJ01000070">
    <property type="protein sequence ID" value="KAF0738900.1"/>
    <property type="molecule type" value="Genomic_DNA"/>
</dbReference>
<evidence type="ECO:0000313" key="2">
    <source>
        <dbReference type="EMBL" id="KAF0738900.1"/>
    </source>
</evidence>
<feature type="compositionally biased region" description="Polar residues" evidence="1">
    <location>
        <begin position="73"/>
        <end position="86"/>
    </location>
</feature>
<accession>A0A6G0XFN0</accession>
<reference evidence="2 3" key="1">
    <citation type="submission" date="2019-07" db="EMBL/GenBank/DDBJ databases">
        <title>Genomics analysis of Aphanomyces spp. identifies a new class of oomycete effector associated with host adaptation.</title>
        <authorList>
            <person name="Gaulin E."/>
        </authorList>
    </citation>
    <scope>NUCLEOTIDE SEQUENCE [LARGE SCALE GENOMIC DNA]</scope>
    <source>
        <strain evidence="2 3">ATCC 201684</strain>
    </source>
</reference>
<dbReference type="Proteomes" id="UP000481153">
    <property type="component" value="Unassembled WGS sequence"/>
</dbReference>
<gene>
    <name evidence="2" type="ORF">Ae201684_005508</name>
</gene>
<organism evidence="2 3">
    <name type="scientific">Aphanomyces euteiches</name>
    <dbReference type="NCBI Taxonomy" id="100861"/>
    <lineage>
        <taxon>Eukaryota</taxon>
        <taxon>Sar</taxon>
        <taxon>Stramenopiles</taxon>
        <taxon>Oomycota</taxon>
        <taxon>Saprolegniomycetes</taxon>
        <taxon>Saprolegniales</taxon>
        <taxon>Verrucalvaceae</taxon>
        <taxon>Aphanomyces</taxon>
    </lineage>
</organism>
<evidence type="ECO:0000256" key="1">
    <source>
        <dbReference type="SAM" id="MobiDB-lite"/>
    </source>
</evidence>
<keyword evidence="3" id="KW-1185">Reference proteome</keyword>
<comment type="caution">
    <text evidence="2">The sequence shown here is derived from an EMBL/GenBank/DDBJ whole genome shotgun (WGS) entry which is preliminary data.</text>
</comment>
<name>A0A6G0XFN0_9STRA</name>
<feature type="region of interest" description="Disordered" evidence="1">
    <location>
        <begin position="481"/>
        <end position="509"/>
    </location>
</feature>
<dbReference type="VEuPathDB" id="FungiDB:AeMF1_021192"/>